<dbReference type="Proteomes" id="UP000780801">
    <property type="component" value="Unassembled WGS sequence"/>
</dbReference>
<keyword evidence="2" id="KW-1185">Reference proteome</keyword>
<feature type="non-terminal residue" evidence="1">
    <location>
        <position position="1"/>
    </location>
</feature>
<evidence type="ECO:0000313" key="1">
    <source>
        <dbReference type="EMBL" id="KAF9536325.1"/>
    </source>
</evidence>
<accession>A0A9P6JXE8</accession>
<reference evidence="1" key="1">
    <citation type="journal article" date="2020" name="Fungal Divers.">
        <title>Resolving the Mortierellaceae phylogeny through synthesis of multi-gene phylogenetics and phylogenomics.</title>
        <authorList>
            <person name="Vandepol N."/>
            <person name="Liber J."/>
            <person name="Desiro A."/>
            <person name="Na H."/>
            <person name="Kennedy M."/>
            <person name="Barry K."/>
            <person name="Grigoriev I.V."/>
            <person name="Miller A.N."/>
            <person name="O'Donnell K."/>
            <person name="Stajich J.E."/>
            <person name="Bonito G."/>
        </authorList>
    </citation>
    <scope>NUCLEOTIDE SEQUENCE</scope>
    <source>
        <strain evidence="1">KOD1015</strain>
    </source>
</reference>
<dbReference type="EMBL" id="JAABOA010008083">
    <property type="protein sequence ID" value="KAF9536325.1"/>
    <property type="molecule type" value="Genomic_DNA"/>
</dbReference>
<comment type="caution">
    <text evidence="1">The sequence shown here is derived from an EMBL/GenBank/DDBJ whole genome shotgun (WGS) entry which is preliminary data.</text>
</comment>
<sequence length="82" mass="9150">DPSIAKAFLRESTKRYYLFKPSIARTPSELEDVDMEVGSPDDSQRRLSRVKDEAVKIPFTGVGAMVQAITTAFNDFGAIKRL</sequence>
<dbReference type="AlphaFoldDB" id="A0A9P6JXE8"/>
<name>A0A9P6JXE8_9FUNG</name>
<organism evidence="1 2">
    <name type="scientific">Lunasporangiospora selenospora</name>
    <dbReference type="NCBI Taxonomy" id="979761"/>
    <lineage>
        <taxon>Eukaryota</taxon>
        <taxon>Fungi</taxon>
        <taxon>Fungi incertae sedis</taxon>
        <taxon>Mucoromycota</taxon>
        <taxon>Mortierellomycotina</taxon>
        <taxon>Mortierellomycetes</taxon>
        <taxon>Mortierellales</taxon>
        <taxon>Mortierellaceae</taxon>
        <taxon>Lunasporangiospora</taxon>
    </lineage>
</organism>
<protein>
    <submittedName>
        <fullName evidence="1">Uncharacterized protein</fullName>
    </submittedName>
</protein>
<evidence type="ECO:0000313" key="2">
    <source>
        <dbReference type="Proteomes" id="UP000780801"/>
    </source>
</evidence>
<gene>
    <name evidence="1" type="ORF">BGW38_010230</name>
</gene>
<proteinExistence type="predicted"/>